<dbReference type="EMBL" id="CP001618">
    <property type="protein sequence ID" value="ACQ81603.1"/>
    <property type="molecule type" value="Genomic_DNA"/>
</dbReference>
<protein>
    <submittedName>
        <fullName evidence="1">Uncharacterized protein</fullName>
    </submittedName>
</protein>
<gene>
    <name evidence="1" type="ordered locus">Bcav_3361</name>
</gene>
<dbReference type="Proteomes" id="UP000007962">
    <property type="component" value="Chromosome"/>
</dbReference>
<keyword evidence="2" id="KW-1185">Reference proteome</keyword>
<sequence>MALYSATALGQAGGVATAPHLLEPVPSPGTTTDPTPAAPGVTLWASDAPGTRAPWAAYATEVLAHAGIAHTVSSDASGVVLVTSPVTDDDDAARLSVFVAAGGALVIATAPGALAALAGVEEGATVETARVAVVPDEAWTHLPPRPLRAVGGVELTPAPGTRTLATWPGGAAAATARTHGGGVVLMFGADLLQSVVRIQQGYPVTQDAAPASDGTAPRDDGVLKTEDGMALDLETDRALPPGAPPVGTDYGHTLPAPSPVPMVDVPYADWWRSLLLQAIWWGADATDAAVPWLGYWPSGLEGIAHMSHDSDHNEAADGRAALDAFAAADVRVTWCHIYPGGYPAEMYEEIAAAGHEHALHYDAMHGDALTSWGRPQLRAQHAWAQAVTGRERIVSNKNHCTRWEGWSELYAWCEQVGIEIEASRGPSKQGLVGFPFGTAHVAFPLADDGVRRHDVLMLPLHAQDLAWAAHPSVRDVILDGAQEQHGVAHFLFHGPHLRRPATRAECLALADAARERGLEWWTSDRINSWERSRRGVRVTTAHDGGRRVLRVDAAAPVAGASILLPPRLAPEGVPVTHVTRHGRAFVQLVTDLPAGTTTWTLEP</sequence>
<accession>C5C1J3</accession>
<dbReference type="InterPro" id="IPR029062">
    <property type="entry name" value="Class_I_gatase-like"/>
</dbReference>
<dbReference type="eggNOG" id="COG0726">
    <property type="taxonomic scope" value="Bacteria"/>
</dbReference>
<dbReference type="Gene3D" id="3.40.50.880">
    <property type="match status" value="1"/>
</dbReference>
<evidence type="ECO:0000313" key="2">
    <source>
        <dbReference type="Proteomes" id="UP000007962"/>
    </source>
</evidence>
<name>C5C1J3_BEUC1</name>
<dbReference type="KEGG" id="bcv:Bcav_3361"/>
<reference evidence="1 2" key="1">
    <citation type="journal article" date="2009" name="Stand. Genomic Sci.">
        <title>Complete genome sequence of Beutenbergia cavernae type strain (HKI 0122).</title>
        <authorList>
            <person name="Land M."/>
            <person name="Pukall R."/>
            <person name="Abt B."/>
            <person name="Goker M."/>
            <person name="Rohde M."/>
            <person name="Glavina Del Rio T."/>
            <person name="Tice H."/>
            <person name="Copeland A."/>
            <person name="Cheng J.F."/>
            <person name="Lucas S."/>
            <person name="Chen F."/>
            <person name="Nolan M."/>
            <person name="Bruce D."/>
            <person name="Goodwin L."/>
            <person name="Pitluck S."/>
            <person name="Ivanova N."/>
            <person name="Mavromatis K."/>
            <person name="Ovchinnikova G."/>
            <person name="Pati A."/>
            <person name="Chen A."/>
            <person name="Palaniappan K."/>
            <person name="Hauser L."/>
            <person name="Chang Y.J."/>
            <person name="Jefferies C.C."/>
            <person name="Saunders E."/>
            <person name="Brettin T."/>
            <person name="Detter J.C."/>
            <person name="Han C."/>
            <person name="Chain P."/>
            <person name="Bristow J."/>
            <person name="Eisen J.A."/>
            <person name="Markowitz V."/>
            <person name="Hugenholtz P."/>
            <person name="Kyrpides N.C."/>
            <person name="Klenk H.P."/>
            <person name="Lapidus A."/>
        </authorList>
    </citation>
    <scope>NUCLEOTIDE SEQUENCE [LARGE SCALE GENOMIC DNA]</scope>
    <source>
        <strain evidence="2">ATCC BAA-8 / DSM 12333 / NBRC 16432</strain>
    </source>
</reference>
<evidence type="ECO:0000313" key="1">
    <source>
        <dbReference type="EMBL" id="ACQ81603.1"/>
    </source>
</evidence>
<dbReference type="STRING" id="471853.Bcav_3361"/>
<dbReference type="AlphaFoldDB" id="C5C1J3"/>
<dbReference type="HOGENOM" id="CLU_480427_0_0_11"/>
<organism evidence="1 2">
    <name type="scientific">Beutenbergia cavernae (strain ATCC BAA-8 / DSM 12333 / CCUG 43141 / JCM 11478 / NBRC 16432 / NCIMB 13614 / HKI 0122)</name>
    <dbReference type="NCBI Taxonomy" id="471853"/>
    <lineage>
        <taxon>Bacteria</taxon>
        <taxon>Bacillati</taxon>
        <taxon>Actinomycetota</taxon>
        <taxon>Actinomycetes</taxon>
        <taxon>Micrococcales</taxon>
        <taxon>Beutenbergiaceae</taxon>
        <taxon>Beutenbergia</taxon>
    </lineage>
</organism>
<proteinExistence type="predicted"/>